<reference evidence="6 7" key="1">
    <citation type="submission" date="2017-09" db="EMBL/GenBank/DDBJ databases">
        <title>Depth-based differentiation of microbial function through sediment-hosted aquifers and enrichment of novel symbionts in the deep terrestrial subsurface.</title>
        <authorList>
            <person name="Probst A.J."/>
            <person name="Ladd B."/>
            <person name="Jarett J.K."/>
            <person name="Geller-Mcgrath D.E."/>
            <person name="Sieber C.M."/>
            <person name="Emerson J.B."/>
            <person name="Anantharaman K."/>
            <person name="Thomas B.C."/>
            <person name="Malmstrom R."/>
            <person name="Stieglmeier M."/>
            <person name="Klingl A."/>
            <person name="Woyke T."/>
            <person name="Ryan C.M."/>
            <person name="Banfield J.F."/>
        </authorList>
    </citation>
    <scope>NUCLEOTIDE SEQUENCE [LARGE SCALE GENOMIC DNA]</scope>
    <source>
        <strain evidence="6">CG23_combo_of_CG06-09_8_20_14_all_37_87_8</strain>
    </source>
</reference>
<dbReference type="Proteomes" id="UP000230447">
    <property type="component" value="Unassembled WGS sequence"/>
</dbReference>
<feature type="transmembrane region" description="Helical" evidence="5">
    <location>
        <begin position="62"/>
        <end position="82"/>
    </location>
</feature>
<evidence type="ECO:0000256" key="4">
    <source>
        <dbReference type="ARBA" id="ARBA00023136"/>
    </source>
</evidence>
<dbReference type="GO" id="GO:0016020">
    <property type="term" value="C:membrane"/>
    <property type="evidence" value="ECO:0007669"/>
    <property type="project" value="UniProtKB-SubCell"/>
</dbReference>
<dbReference type="AlphaFoldDB" id="A0A2G9ZG21"/>
<keyword evidence="2 5" id="KW-0812">Transmembrane</keyword>
<feature type="transmembrane region" description="Helical" evidence="5">
    <location>
        <begin position="224"/>
        <end position="245"/>
    </location>
</feature>
<comment type="subcellular location">
    <subcellularLocation>
        <location evidence="1">Membrane</location>
        <topology evidence="1">Multi-pass membrane protein</topology>
    </subcellularLocation>
</comment>
<keyword evidence="4 5" id="KW-0472">Membrane</keyword>
<dbReference type="Pfam" id="PF02535">
    <property type="entry name" value="Zip"/>
    <property type="match status" value="2"/>
</dbReference>
<accession>A0A2G9ZG21</accession>
<protein>
    <submittedName>
        <fullName evidence="6">ZIP family metal transporter</fullName>
    </submittedName>
</protein>
<dbReference type="PANTHER" id="PTHR16950:SF16">
    <property type="entry name" value="ZINC TRANSPORTER ZIP13"/>
    <property type="match status" value="1"/>
</dbReference>
<feature type="transmembrane region" description="Helical" evidence="5">
    <location>
        <begin position="6"/>
        <end position="26"/>
    </location>
</feature>
<gene>
    <name evidence="6" type="ORF">COX24_00020</name>
</gene>
<dbReference type="EMBL" id="PCSB01000001">
    <property type="protein sequence ID" value="PIP32097.1"/>
    <property type="molecule type" value="Genomic_DNA"/>
</dbReference>
<evidence type="ECO:0000256" key="3">
    <source>
        <dbReference type="ARBA" id="ARBA00022989"/>
    </source>
</evidence>
<name>A0A2G9ZG21_9BACT</name>
<dbReference type="PANTHER" id="PTHR16950">
    <property type="entry name" value="ZINC TRANSPORTER SLC39A7 HISTIDINE-RICH MEMBRANE PROTEIN KE4"/>
    <property type="match status" value="1"/>
</dbReference>
<dbReference type="InterPro" id="IPR003689">
    <property type="entry name" value="ZIP"/>
</dbReference>
<sequence>MPVLICIIIASFLISSCSLVGILFFVIKKKLTEKILLFLVALSAGTLMGGAFIHLMPEASEQLPSTVLFSLVLASFILFFLIEKILHWRHCHKEVCPVHTFGYMNLIGDSIHNFIDGLIIAATFLIDVRLGVATSLAIAFHEIPQEIGDFGVLLYAGFKKAKALILNFSVALTAVAGALVGYFLSFSLGNLTMYLLPIAAGGFLYISTSDLIPEIRKEENLRKSLLSFACFLVGIAIMYLAKFIVR</sequence>
<organism evidence="6 7">
    <name type="scientific">bacterium (Candidatus Gribaldobacteria) CG23_combo_of_CG06-09_8_20_14_all_37_87_8</name>
    <dbReference type="NCBI Taxonomy" id="2014278"/>
    <lineage>
        <taxon>Bacteria</taxon>
        <taxon>Candidatus Gribaldobacteria</taxon>
    </lineage>
</organism>
<evidence type="ECO:0000256" key="1">
    <source>
        <dbReference type="ARBA" id="ARBA00004141"/>
    </source>
</evidence>
<feature type="transmembrane region" description="Helical" evidence="5">
    <location>
        <begin position="191"/>
        <end position="212"/>
    </location>
</feature>
<proteinExistence type="predicted"/>
<keyword evidence="3 5" id="KW-1133">Transmembrane helix</keyword>
<feature type="transmembrane region" description="Helical" evidence="5">
    <location>
        <begin position="164"/>
        <end position="185"/>
    </location>
</feature>
<comment type="caution">
    <text evidence="6">The sequence shown here is derived from an EMBL/GenBank/DDBJ whole genome shotgun (WGS) entry which is preliminary data.</text>
</comment>
<evidence type="ECO:0000313" key="7">
    <source>
        <dbReference type="Proteomes" id="UP000230447"/>
    </source>
</evidence>
<dbReference type="GO" id="GO:0046873">
    <property type="term" value="F:metal ion transmembrane transporter activity"/>
    <property type="evidence" value="ECO:0007669"/>
    <property type="project" value="InterPro"/>
</dbReference>
<evidence type="ECO:0000256" key="2">
    <source>
        <dbReference type="ARBA" id="ARBA00022692"/>
    </source>
</evidence>
<evidence type="ECO:0000313" key="6">
    <source>
        <dbReference type="EMBL" id="PIP32097.1"/>
    </source>
</evidence>
<feature type="transmembrane region" description="Helical" evidence="5">
    <location>
        <begin position="35"/>
        <end position="56"/>
    </location>
</feature>
<evidence type="ECO:0000256" key="5">
    <source>
        <dbReference type="SAM" id="Phobius"/>
    </source>
</evidence>